<name>A0A554WWM2_9BURK</name>
<evidence type="ECO:0000259" key="2">
    <source>
        <dbReference type="Pfam" id="PF13439"/>
    </source>
</evidence>
<dbReference type="RefSeq" id="WP_143904334.1">
    <property type="nucleotide sequence ID" value="NZ_VJOL01000075.1"/>
</dbReference>
<proteinExistence type="predicted"/>
<dbReference type="InterPro" id="IPR001296">
    <property type="entry name" value="Glyco_trans_1"/>
</dbReference>
<dbReference type="GO" id="GO:0043750">
    <property type="term" value="F:phosphatidylinositol alpha-mannosyltransferase activity"/>
    <property type="evidence" value="ECO:0007669"/>
    <property type="project" value="UniProtKB-EC"/>
</dbReference>
<keyword evidence="4" id="KW-1185">Reference proteome</keyword>
<dbReference type="AlphaFoldDB" id="A0A554WWM2"/>
<evidence type="ECO:0000313" key="3">
    <source>
        <dbReference type="EMBL" id="TSE27977.1"/>
    </source>
</evidence>
<evidence type="ECO:0000259" key="1">
    <source>
        <dbReference type="Pfam" id="PF00534"/>
    </source>
</evidence>
<dbReference type="SUPFAM" id="SSF53756">
    <property type="entry name" value="UDP-Glycosyltransferase/glycogen phosphorylase"/>
    <property type="match status" value="1"/>
</dbReference>
<evidence type="ECO:0000313" key="4">
    <source>
        <dbReference type="Proteomes" id="UP000318542"/>
    </source>
</evidence>
<dbReference type="InterPro" id="IPR050194">
    <property type="entry name" value="Glycosyltransferase_grp1"/>
</dbReference>
<accession>A0A554WWM2</accession>
<dbReference type="PANTHER" id="PTHR45947">
    <property type="entry name" value="SULFOQUINOVOSYL TRANSFERASE SQD2"/>
    <property type="match status" value="1"/>
</dbReference>
<dbReference type="CDD" id="cd03801">
    <property type="entry name" value="GT4_PimA-like"/>
    <property type="match status" value="1"/>
</dbReference>
<keyword evidence="3" id="KW-0808">Transferase</keyword>
<keyword evidence="3" id="KW-0328">Glycosyltransferase</keyword>
<dbReference type="OrthoDB" id="9813211at2"/>
<feature type="domain" description="Glycosyltransferase subfamily 4-like N-terminal" evidence="2">
    <location>
        <begin position="19"/>
        <end position="168"/>
    </location>
</feature>
<dbReference type="Proteomes" id="UP000318542">
    <property type="component" value="Unassembled WGS sequence"/>
</dbReference>
<dbReference type="Pfam" id="PF13439">
    <property type="entry name" value="Glyco_transf_4"/>
    <property type="match status" value="1"/>
</dbReference>
<feature type="domain" description="Glycosyl transferase family 1" evidence="1">
    <location>
        <begin position="179"/>
        <end position="359"/>
    </location>
</feature>
<comment type="caution">
    <text evidence="3">The sequence shown here is derived from an EMBL/GenBank/DDBJ whole genome shotgun (WGS) entry which is preliminary data.</text>
</comment>
<dbReference type="PANTHER" id="PTHR45947:SF3">
    <property type="entry name" value="SULFOQUINOVOSYL TRANSFERASE SQD2"/>
    <property type="match status" value="1"/>
</dbReference>
<reference evidence="3 4" key="1">
    <citation type="submission" date="2019-07" db="EMBL/GenBank/DDBJ databases">
        <title>Tepidimonas thermarum AA-1 draft genome.</title>
        <authorList>
            <person name="Da Costa M.S."/>
            <person name="Froufe H.J.C."/>
            <person name="Egas C."/>
            <person name="Albuquerque L."/>
        </authorList>
    </citation>
    <scope>NUCLEOTIDE SEQUENCE [LARGE SCALE GENOMIC DNA]</scope>
    <source>
        <strain evidence="3 4">AA-1</strain>
    </source>
</reference>
<dbReference type="EMBL" id="VJOL01000075">
    <property type="protein sequence ID" value="TSE27977.1"/>
    <property type="molecule type" value="Genomic_DNA"/>
</dbReference>
<dbReference type="Pfam" id="PF00534">
    <property type="entry name" value="Glycos_transf_1"/>
    <property type="match status" value="1"/>
</dbReference>
<dbReference type="EC" id="2.4.1.345" evidence="3"/>
<dbReference type="Gene3D" id="3.40.50.2000">
    <property type="entry name" value="Glycogen Phosphorylase B"/>
    <property type="match status" value="2"/>
</dbReference>
<protein>
    <submittedName>
        <fullName evidence="3">GDP-mannose-dependent alpha-(1-6)-phosphatidylinositol monomannoside mannosyltransferase</fullName>
        <ecNumber evidence="3">2.4.1.345</ecNumber>
    </submittedName>
</protein>
<organism evidence="3 4">
    <name type="scientific">Tepidimonas thermarum</name>
    <dbReference type="NCBI Taxonomy" id="335431"/>
    <lineage>
        <taxon>Bacteria</taxon>
        <taxon>Pseudomonadati</taxon>
        <taxon>Pseudomonadota</taxon>
        <taxon>Betaproteobacteria</taxon>
        <taxon>Burkholderiales</taxon>
        <taxon>Tepidimonas</taxon>
    </lineage>
</organism>
<gene>
    <name evidence="3" type="primary">pimB</name>
    <name evidence="3" type="ORF">Tther_02464</name>
</gene>
<dbReference type="InterPro" id="IPR028098">
    <property type="entry name" value="Glyco_trans_4-like_N"/>
</dbReference>
<sequence length="377" mass="39957">MAEAKRRLLLITRNFPPLWGGMERLNWHLAEELSRRFEVRVIAPEGAAQHAPPSVAVHEVPLAPLSRFVLTAALAAWRQAWAFRPDVVLAGSGLTAPLALLAARACGARTAAYVHGLDVVVPHPAYRALWLPALRRIDRVIANSTPTAQLARSAGVDAARIGIIHPGVTIPEPDLAARARFRQRWSLPERAPVLLSVGRLTARKGLREFVQEVLPNIARARPDVVLAVVGDAPAHALYAQPQTAQSILEAARAAGVADRLRLLGKLSEPDLADAYFGADLHVFPVRDLPGDPEGFGMVAVEAAAHGLPTVAYATGGVVDAVAEGVSGRLVPPGDAAAFAAAILSLLDAPPGAERCRAFAQGFAWEAFGARIAQELSA</sequence>